<evidence type="ECO:0000313" key="2">
    <source>
        <dbReference type="Proteomes" id="UP000262969"/>
    </source>
</evidence>
<evidence type="ECO:0000313" key="1">
    <source>
        <dbReference type="EMBL" id="HCL03162.1"/>
    </source>
</evidence>
<dbReference type="AlphaFoldDB" id="A0A3D2X7S7"/>
<dbReference type="Proteomes" id="UP000262969">
    <property type="component" value="Unassembled WGS sequence"/>
</dbReference>
<reference evidence="1 2" key="1">
    <citation type="journal article" date="2018" name="Nat. Biotechnol.">
        <title>A standardized bacterial taxonomy based on genome phylogeny substantially revises the tree of life.</title>
        <authorList>
            <person name="Parks D.H."/>
            <person name="Chuvochina M."/>
            <person name="Waite D.W."/>
            <person name="Rinke C."/>
            <person name="Skarshewski A."/>
            <person name="Chaumeil P.A."/>
            <person name="Hugenholtz P."/>
        </authorList>
    </citation>
    <scope>NUCLEOTIDE SEQUENCE [LARGE SCALE GENOMIC DNA]</scope>
    <source>
        <strain evidence="1">UBA11728</strain>
    </source>
</reference>
<dbReference type="Gene3D" id="2.180.10.10">
    <property type="entry name" value="RHS repeat-associated core"/>
    <property type="match status" value="1"/>
</dbReference>
<gene>
    <name evidence="1" type="ORF">DHW61_12275</name>
</gene>
<sequence>MNAGIIDNNRFAPFGESLSPVGKNARLTNSPWGFAGESHDIEAELVYLRVRYYEPGTEGLSSRISIGIQAI</sequence>
<dbReference type="EMBL" id="DPVV01000412">
    <property type="protein sequence ID" value="HCL03162.1"/>
    <property type="molecule type" value="Genomic_DNA"/>
</dbReference>
<name>A0A3D2X7S7_9FIRM</name>
<proteinExistence type="predicted"/>
<accession>A0A3D2X7S7</accession>
<protein>
    <submittedName>
        <fullName evidence="1">Uncharacterized protein</fullName>
    </submittedName>
</protein>
<comment type="caution">
    <text evidence="1">The sequence shown here is derived from an EMBL/GenBank/DDBJ whole genome shotgun (WGS) entry which is preliminary data.</text>
</comment>
<organism evidence="1 2">
    <name type="scientific">Lachnoclostridium phytofermentans</name>
    <dbReference type="NCBI Taxonomy" id="66219"/>
    <lineage>
        <taxon>Bacteria</taxon>
        <taxon>Bacillati</taxon>
        <taxon>Bacillota</taxon>
        <taxon>Clostridia</taxon>
        <taxon>Lachnospirales</taxon>
        <taxon>Lachnospiraceae</taxon>
    </lineage>
</organism>